<evidence type="ECO:0000313" key="1">
    <source>
        <dbReference type="EMBL" id="VFA88496.1"/>
    </source>
</evidence>
<dbReference type="RefSeq" id="WP_131734215.1">
    <property type="nucleotide sequence ID" value="NZ_CAACYD010000006.1"/>
</dbReference>
<sequence length="370" mass="40948">MSPSADDRDSRPEVAAWNGLVDALRTAGEKLAADTSELDPAEQADGFRALLRGLSNLLSRIETDRERPELVPFNGWRQKFLMDNPDFRYWVTEVRGDRRYRIRGNRGDATYMSVTAYRRTGGIGAEATDRLDSDAIAFDDEGGFEIVLGGADPGTDSGSADRLTLPERSGVVWVRFFHDDVARDRPGWAEIEPLEDPGTPPPIDPVRFGSALATVSATTSMLPTIFEASVRDDLDPPNVLRHWSEMAGGAVFTEPGIHYLRGGWRLGAGQALVIEGEVVDCRYWNILAYSRFLNSLDFRHRTVSYTGATATVADGRYRFVVAAEDPGNGDWIDSEGRDFGIVVMRFLHPATTPPLPTTRVVSLDELRGRR</sequence>
<dbReference type="Proteomes" id="UP000360750">
    <property type="component" value="Unassembled WGS sequence"/>
</dbReference>
<organism evidence="1 2">
    <name type="scientific">Gordonia paraffinivorans</name>
    <dbReference type="NCBI Taxonomy" id="175628"/>
    <lineage>
        <taxon>Bacteria</taxon>
        <taxon>Bacillati</taxon>
        <taxon>Actinomycetota</taxon>
        <taxon>Actinomycetes</taxon>
        <taxon>Mycobacteriales</taxon>
        <taxon>Gordoniaceae</taxon>
        <taxon>Gordonia</taxon>
    </lineage>
</organism>
<dbReference type="AlphaFoldDB" id="A0ABD7V374"/>
<evidence type="ECO:0000313" key="2">
    <source>
        <dbReference type="Proteomes" id="UP000360750"/>
    </source>
</evidence>
<gene>
    <name evidence="1" type="ORF">NCTC8139_02041</name>
</gene>
<accession>A0ABD7V374</accession>
<protein>
    <recommendedName>
        <fullName evidence="3">DUF1214 domain-containing protein</fullName>
    </recommendedName>
</protein>
<comment type="caution">
    <text evidence="1">The sequence shown here is derived from an EMBL/GenBank/DDBJ whole genome shotgun (WGS) entry which is preliminary data.</text>
</comment>
<name>A0ABD7V374_9ACTN</name>
<reference evidence="1 2" key="1">
    <citation type="submission" date="2019-02" db="EMBL/GenBank/DDBJ databases">
        <authorList>
            <consortium name="Pathogen Informatics"/>
        </authorList>
    </citation>
    <scope>NUCLEOTIDE SEQUENCE [LARGE SCALE GENOMIC DNA]</scope>
    <source>
        <strain evidence="1 2">3012STDY6756503</strain>
    </source>
</reference>
<proteinExistence type="predicted"/>
<dbReference type="GeneID" id="60750048"/>
<dbReference type="EMBL" id="CAACYD010000006">
    <property type="protein sequence ID" value="VFA88496.1"/>
    <property type="molecule type" value="Genomic_DNA"/>
</dbReference>
<evidence type="ECO:0008006" key="3">
    <source>
        <dbReference type="Google" id="ProtNLM"/>
    </source>
</evidence>